<sequence>MGVPVASTSATFTADEVVVETALGGVAYKLANFNEAINLATTGMDTGSAPVSGYVGLYAGYNPSTGARKLFASNATSTVLGSVYGGSNAPAGIAATALVSVWPTNGNGQFVPGLQLDREVGIGNNTVLSTSTAQASLTSFSAAAALPPNARFCRGDYTISSSSAGAGTNGVVCGSSIEVGRVAIGTTSPTASGSLTTSFPKIPIVTPQTLFYRAGVSAGTLNFVVNICAYSF</sequence>
<gene>
    <name evidence="1" type="ORF">CO711_28080</name>
</gene>
<evidence type="ECO:0000313" key="2">
    <source>
        <dbReference type="Proteomes" id="UP000218103"/>
    </source>
</evidence>
<dbReference type="EMBL" id="CP023521">
    <property type="protein sequence ID" value="ATF83408.1"/>
    <property type="molecule type" value="Genomic_DNA"/>
</dbReference>
<evidence type="ECO:0000313" key="1">
    <source>
        <dbReference type="EMBL" id="ATF83408.1"/>
    </source>
</evidence>
<proteinExistence type="predicted"/>
<reference evidence="2" key="1">
    <citation type="submission" date="2017-09" db="EMBL/GenBank/DDBJ databases">
        <title>FDA dAtabase for Regulatory Grade micrObial Sequences (FDA-ARGOS): Supporting development and validation of Infectious Disease Dx tests.</title>
        <authorList>
            <person name="Minogue T."/>
            <person name="Wolcott M."/>
            <person name="Wasieloski L."/>
            <person name="Aguilar W."/>
            <person name="Moore D."/>
            <person name="Tallon L.J."/>
            <person name="Sadzewicz L."/>
            <person name="Ott S."/>
            <person name="Zhao X."/>
            <person name="Nagaraj S."/>
            <person name="Vavikolanu K."/>
            <person name="Aluvathingal J."/>
            <person name="Nadendla S."/>
            <person name="Sichtig H."/>
        </authorList>
    </citation>
    <scope>NUCLEOTIDE SEQUENCE [LARGE SCALE GENOMIC DNA]</scope>
    <source>
        <strain evidence="2">FDAARGOS_388</strain>
    </source>
</reference>
<organism evidence="1 2">
    <name type="scientific">Burkholderia cepacia</name>
    <name type="common">Pseudomonas cepacia</name>
    <dbReference type="NCBI Taxonomy" id="292"/>
    <lineage>
        <taxon>Bacteria</taxon>
        <taxon>Pseudomonadati</taxon>
        <taxon>Pseudomonadota</taxon>
        <taxon>Betaproteobacteria</taxon>
        <taxon>Burkholderiales</taxon>
        <taxon>Burkholderiaceae</taxon>
        <taxon>Burkholderia</taxon>
        <taxon>Burkholderia cepacia complex</taxon>
    </lineage>
</organism>
<name>A0ABM6P934_BURCE</name>
<accession>A0ABM6P934</accession>
<keyword evidence="2" id="KW-1185">Reference proteome</keyword>
<protein>
    <submittedName>
        <fullName evidence="1">Phage tail protein</fullName>
    </submittedName>
</protein>
<dbReference type="Proteomes" id="UP000218103">
    <property type="component" value="Chromosome 2"/>
</dbReference>